<dbReference type="InterPro" id="IPR005845">
    <property type="entry name" value="A-D-PHexomutase_a/b/a-II"/>
</dbReference>
<keyword evidence="6 11" id="KW-0413">Isomerase</keyword>
<dbReference type="EC" id="5.4.2.8" evidence="11"/>
<dbReference type="GO" id="GO:0004615">
    <property type="term" value="F:phosphomannomutase activity"/>
    <property type="evidence" value="ECO:0007669"/>
    <property type="project" value="UniProtKB-EC"/>
</dbReference>
<dbReference type="Pfam" id="PF02879">
    <property type="entry name" value="PGM_PMM_II"/>
    <property type="match status" value="1"/>
</dbReference>
<dbReference type="Pfam" id="PF02880">
    <property type="entry name" value="PGM_PMM_III"/>
    <property type="match status" value="1"/>
</dbReference>
<dbReference type="Pfam" id="PF02878">
    <property type="entry name" value="PGM_PMM_I"/>
    <property type="match status" value="1"/>
</dbReference>
<accession>A0ABU0LYQ5</accession>
<dbReference type="RefSeq" id="WP_256547457.1">
    <property type="nucleotide sequence ID" value="NZ_CP101809.1"/>
</dbReference>
<evidence type="ECO:0000256" key="2">
    <source>
        <dbReference type="ARBA" id="ARBA00010231"/>
    </source>
</evidence>
<dbReference type="PANTHER" id="PTHR45745">
    <property type="entry name" value="PHOSPHOMANNOMUTASE 45A"/>
    <property type="match status" value="1"/>
</dbReference>
<evidence type="ECO:0000256" key="6">
    <source>
        <dbReference type="ARBA" id="ARBA00023235"/>
    </source>
</evidence>
<dbReference type="Proteomes" id="UP001240643">
    <property type="component" value="Unassembled WGS sequence"/>
</dbReference>
<reference evidence="11" key="1">
    <citation type="submission" date="2023-07" db="EMBL/GenBank/DDBJ databases">
        <title>Genomic Encyclopedia of Type Strains, Phase IV (KMG-IV): sequencing the most valuable type-strain genomes for metagenomic binning, comparative biology and taxonomic classification.</title>
        <authorList>
            <person name="Goeker M."/>
        </authorList>
    </citation>
    <scope>NUCLEOTIDE SEQUENCE [LARGE SCALE GENOMIC DNA]</scope>
    <source>
        <strain evidence="11">DSM 21204</strain>
    </source>
</reference>
<dbReference type="EMBL" id="JAUSWO010000001">
    <property type="protein sequence ID" value="MDQ0513847.1"/>
    <property type="molecule type" value="Genomic_DNA"/>
</dbReference>
<dbReference type="Gene3D" id="3.40.120.10">
    <property type="entry name" value="Alpha-D-Glucose-1,6-Bisphosphate, subunit A, domain 3"/>
    <property type="match status" value="3"/>
</dbReference>
<comment type="caution">
    <text evidence="11">The sequence shown here is derived from an EMBL/GenBank/DDBJ whole genome shotgun (WGS) entry which is preliminary data.</text>
</comment>
<feature type="domain" description="Alpha-D-phosphohexomutase alpha/beta/alpha" evidence="9">
    <location>
        <begin position="208"/>
        <end position="310"/>
    </location>
</feature>
<evidence type="ECO:0000256" key="3">
    <source>
        <dbReference type="ARBA" id="ARBA00022553"/>
    </source>
</evidence>
<evidence type="ECO:0000259" key="10">
    <source>
        <dbReference type="Pfam" id="PF02880"/>
    </source>
</evidence>
<name>A0ABU0LYQ5_9BACT</name>
<gene>
    <name evidence="11" type="ORF">J2Z62_000285</name>
</gene>
<dbReference type="Gene3D" id="3.30.310.50">
    <property type="entry name" value="Alpha-D-phosphohexomutase, C-terminal domain"/>
    <property type="match status" value="1"/>
</dbReference>
<comment type="cofactor">
    <cofactor evidence="1">
        <name>Mg(2+)</name>
        <dbReference type="ChEBI" id="CHEBI:18420"/>
    </cofactor>
</comment>
<organism evidence="11 12">
    <name type="scientific">Mycoplasmoides fastidiosum</name>
    <dbReference type="NCBI Taxonomy" id="92758"/>
    <lineage>
        <taxon>Bacteria</taxon>
        <taxon>Bacillati</taxon>
        <taxon>Mycoplasmatota</taxon>
        <taxon>Mycoplasmoidales</taxon>
        <taxon>Mycoplasmoidaceae</taxon>
        <taxon>Mycoplasmoides</taxon>
    </lineage>
</organism>
<evidence type="ECO:0000313" key="11">
    <source>
        <dbReference type="EMBL" id="MDQ0513847.1"/>
    </source>
</evidence>
<evidence type="ECO:0000259" key="8">
    <source>
        <dbReference type="Pfam" id="PF02878"/>
    </source>
</evidence>
<evidence type="ECO:0000259" key="9">
    <source>
        <dbReference type="Pfam" id="PF02879"/>
    </source>
</evidence>
<evidence type="ECO:0000256" key="5">
    <source>
        <dbReference type="ARBA" id="ARBA00022842"/>
    </source>
</evidence>
<dbReference type="SUPFAM" id="SSF53738">
    <property type="entry name" value="Phosphoglucomutase, first 3 domains"/>
    <property type="match status" value="3"/>
</dbReference>
<dbReference type="InterPro" id="IPR036900">
    <property type="entry name" value="A-D-PHexomutase_C_sf"/>
</dbReference>
<keyword evidence="12" id="KW-1185">Reference proteome</keyword>
<protein>
    <submittedName>
        <fullName evidence="11">Phosphomannomutase</fullName>
        <ecNumber evidence="11">5.4.2.8</ecNumber>
    </submittedName>
</protein>
<dbReference type="InterPro" id="IPR016066">
    <property type="entry name" value="A-D-PHexomutase_CS"/>
</dbReference>
<dbReference type="SUPFAM" id="SSF55957">
    <property type="entry name" value="Phosphoglucomutase, C-terminal domain"/>
    <property type="match status" value="1"/>
</dbReference>
<dbReference type="PRINTS" id="PR00509">
    <property type="entry name" value="PGMPMM"/>
</dbReference>
<feature type="domain" description="Alpha-D-phosphohexomutase alpha/beta/alpha" evidence="10">
    <location>
        <begin position="322"/>
        <end position="443"/>
    </location>
</feature>
<keyword evidence="3" id="KW-0597">Phosphoprotein</keyword>
<comment type="similarity">
    <text evidence="2 7">Belongs to the phosphohexose mutase family.</text>
</comment>
<proteinExistence type="inferred from homology"/>
<feature type="domain" description="Alpha-D-phosphohexomutase alpha/beta/alpha" evidence="8">
    <location>
        <begin position="45"/>
        <end position="185"/>
    </location>
</feature>
<dbReference type="PROSITE" id="PS00710">
    <property type="entry name" value="PGM_PMM"/>
    <property type="match status" value="1"/>
</dbReference>
<dbReference type="CDD" id="cd05799">
    <property type="entry name" value="PGM2"/>
    <property type="match status" value="1"/>
</dbReference>
<dbReference type="InterPro" id="IPR005846">
    <property type="entry name" value="A-D-PHexomutase_a/b/a-III"/>
</dbReference>
<evidence type="ECO:0000313" key="12">
    <source>
        <dbReference type="Proteomes" id="UP001240643"/>
    </source>
</evidence>
<keyword evidence="5 7" id="KW-0460">Magnesium</keyword>
<dbReference type="InterPro" id="IPR005841">
    <property type="entry name" value="Alpha-D-phosphohexomutase_SF"/>
</dbReference>
<evidence type="ECO:0000256" key="4">
    <source>
        <dbReference type="ARBA" id="ARBA00022723"/>
    </source>
</evidence>
<dbReference type="InterPro" id="IPR005844">
    <property type="entry name" value="A-D-PHexomutase_a/b/a-I"/>
</dbReference>
<keyword evidence="4 7" id="KW-0479">Metal-binding</keyword>
<dbReference type="PANTHER" id="PTHR45745:SF1">
    <property type="entry name" value="PHOSPHOGLUCOMUTASE 2B-RELATED"/>
    <property type="match status" value="1"/>
</dbReference>
<evidence type="ECO:0000256" key="7">
    <source>
        <dbReference type="RuleBase" id="RU004326"/>
    </source>
</evidence>
<evidence type="ECO:0000256" key="1">
    <source>
        <dbReference type="ARBA" id="ARBA00001946"/>
    </source>
</evidence>
<dbReference type="InterPro" id="IPR016055">
    <property type="entry name" value="A-D-PHexomutase_a/b/a-I/II/III"/>
</dbReference>
<sequence>MLYHNIKKNIDQWLNSDLVSEADKQIIQTMNEAELARAFADTPLKFGTAGIRAITGPGTQRLNVFVYRQMALGYAHFLKQSSNKSQPVAVITHDNRLNGDLFALSCAEVLAAQGILVYLAPENKLLATPVISYWIRRLNADGGINITASHNPKAYNGFKAYNQFGSQVIDEQAQIIVQNMPSQDQLFDIEHAINSPLIQYLPSDCLQTYFDEVKKALPNFATRAKTSVKALYSSHHGVGSQTCLALMHQLGYINFQEFTPETNITGDFPDSEITNPEDPRSFAPMEVYANQHNINYLMSQDPDGDRFAMGERQKDNSFYYFNGNENGILFANYLLTTQQKPNRYVVTSYVTNNFIDRLVKAHQIPVHRTGTGFKFICDIVEKQEKANNNLLIAFEEAIGSLLFPFNREKDGYQSVALSLEMINYYQSQGLRLTDVLKNLYNQYGQWFGTTHSFVIKDPNWKQLMQAKLDFLENQPLKTVSSHPVTKVEWNHVNDCLDWILDDDNWLRFRLSGTEPKFKIYYNFFGETQEAIKNEITIIRQQIVDYLNLEEYL</sequence>